<dbReference type="VEuPathDB" id="VectorBase:AMIN008475"/>
<evidence type="ECO:0000256" key="1">
    <source>
        <dbReference type="SAM" id="MobiDB-lite"/>
    </source>
</evidence>
<name>A0A182WDN8_9DIPT</name>
<dbReference type="EnsemblMetazoa" id="AMIN008475-RA">
    <property type="protein sequence ID" value="AMIN008475-PA"/>
    <property type="gene ID" value="AMIN008475"/>
</dbReference>
<feature type="compositionally biased region" description="Basic residues" evidence="1">
    <location>
        <begin position="317"/>
        <end position="340"/>
    </location>
</feature>
<feature type="region of interest" description="Disordered" evidence="1">
    <location>
        <begin position="190"/>
        <end position="211"/>
    </location>
</feature>
<keyword evidence="3" id="KW-1185">Reference proteome</keyword>
<feature type="compositionally biased region" description="Polar residues" evidence="1">
    <location>
        <begin position="74"/>
        <end position="83"/>
    </location>
</feature>
<feature type="compositionally biased region" description="Low complexity" evidence="1">
    <location>
        <begin position="193"/>
        <end position="207"/>
    </location>
</feature>
<evidence type="ECO:0000313" key="2">
    <source>
        <dbReference type="EnsemblMetazoa" id="AMIN008475-PA"/>
    </source>
</evidence>
<feature type="region of interest" description="Disordered" evidence="1">
    <location>
        <begin position="297"/>
        <end position="372"/>
    </location>
</feature>
<dbReference type="AlphaFoldDB" id="A0A182WDN8"/>
<proteinExistence type="predicted"/>
<reference evidence="2" key="2">
    <citation type="submission" date="2020-05" db="UniProtKB">
        <authorList>
            <consortium name="EnsemblMetazoa"/>
        </authorList>
    </citation>
    <scope>IDENTIFICATION</scope>
    <source>
        <strain evidence="2">MINIMUS1</strain>
    </source>
</reference>
<feature type="compositionally biased region" description="Low complexity" evidence="1">
    <location>
        <begin position="341"/>
        <end position="362"/>
    </location>
</feature>
<feature type="compositionally biased region" description="Low complexity" evidence="1">
    <location>
        <begin position="125"/>
        <end position="140"/>
    </location>
</feature>
<feature type="compositionally biased region" description="Basic residues" evidence="1">
    <location>
        <begin position="84"/>
        <end position="102"/>
    </location>
</feature>
<feature type="compositionally biased region" description="Polar residues" evidence="1">
    <location>
        <begin position="109"/>
        <end position="119"/>
    </location>
</feature>
<dbReference type="STRING" id="112268.A0A182WDN8"/>
<protein>
    <submittedName>
        <fullName evidence="2">Uncharacterized protein</fullName>
    </submittedName>
</protein>
<dbReference type="Proteomes" id="UP000075920">
    <property type="component" value="Unassembled WGS sequence"/>
</dbReference>
<reference evidence="3" key="1">
    <citation type="submission" date="2013-03" db="EMBL/GenBank/DDBJ databases">
        <title>The Genome Sequence of Anopheles minimus MINIMUS1.</title>
        <authorList>
            <consortium name="The Broad Institute Genomics Platform"/>
            <person name="Neafsey D.E."/>
            <person name="Walton C."/>
            <person name="Walker B."/>
            <person name="Young S.K."/>
            <person name="Zeng Q."/>
            <person name="Gargeya S."/>
            <person name="Fitzgerald M."/>
            <person name="Haas B."/>
            <person name="Abouelleil A."/>
            <person name="Allen A.W."/>
            <person name="Alvarado L."/>
            <person name="Arachchi H.M."/>
            <person name="Berlin A.M."/>
            <person name="Chapman S.B."/>
            <person name="Gainer-Dewar J."/>
            <person name="Goldberg J."/>
            <person name="Griggs A."/>
            <person name="Gujja S."/>
            <person name="Hansen M."/>
            <person name="Howarth C."/>
            <person name="Imamovic A."/>
            <person name="Ireland A."/>
            <person name="Larimer J."/>
            <person name="McCowan C."/>
            <person name="Murphy C."/>
            <person name="Pearson M."/>
            <person name="Poon T.W."/>
            <person name="Priest M."/>
            <person name="Roberts A."/>
            <person name="Saif S."/>
            <person name="Shea T."/>
            <person name="Sisk P."/>
            <person name="Sykes S."/>
            <person name="Wortman J."/>
            <person name="Nusbaum C."/>
            <person name="Birren B."/>
        </authorList>
    </citation>
    <scope>NUCLEOTIDE SEQUENCE [LARGE SCALE GENOMIC DNA]</scope>
    <source>
        <strain evidence="3">MINIMUS1</strain>
    </source>
</reference>
<feature type="region of interest" description="Disordered" evidence="1">
    <location>
        <begin position="74"/>
        <end position="140"/>
    </location>
</feature>
<organism evidence="2 3">
    <name type="scientific">Anopheles minimus</name>
    <dbReference type="NCBI Taxonomy" id="112268"/>
    <lineage>
        <taxon>Eukaryota</taxon>
        <taxon>Metazoa</taxon>
        <taxon>Ecdysozoa</taxon>
        <taxon>Arthropoda</taxon>
        <taxon>Hexapoda</taxon>
        <taxon>Insecta</taxon>
        <taxon>Pterygota</taxon>
        <taxon>Neoptera</taxon>
        <taxon>Endopterygota</taxon>
        <taxon>Diptera</taxon>
        <taxon>Nematocera</taxon>
        <taxon>Culicoidea</taxon>
        <taxon>Culicidae</taxon>
        <taxon>Anophelinae</taxon>
        <taxon>Anopheles</taxon>
    </lineage>
</organism>
<evidence type="ECO:0000313" key="3">
    <source>
        <dbReference type="Proteomes" id="UP000075920"/>
    </source>
</evidence>
<accession>A0A182WDN8</accession>
<sequence length="372" mass="39062">MDLQVHERQAARMRTRSEWFLGARGSSLELCHDGTGSLIHPQIVTSTPIPGAIGHSHHHPHGIIVGNVGLSASAESVHQSSAKRPSRRGGSRHGHLHRSSSRRNKENGSSRSNSFRNKPNGSKGGANSNTSNASNNHGTNDTLINNSLVVVQSVINNSTGASIGGTVPMAAGGTIVAGSGRVRKQRAVSFEQTSTTTAGTMTTSSSVSGGGASGMTTCPITGCSLNHQTGGVVPRGGVVWHEYASKSLDEKKLLTKQHNVMGTSGVGDGTAGEAAGEVPGGRRSIVSVCVNDRQLLDSDDDWPMVDQSQSGPLHAQQLHHQHPHPHHHQHHHHHHHHHHSAASGNAGTPATGTTTSSSTMSTLLHHFKPPRI</sequence>